<dbReference type="EMBL" id="CAJVAX010000017">
    <property type="protein sequence ID" value="CAG7643023.1"/>
    <property type="molecule type" value="Genomic_DNA"/>
</dbReference>
<dbReference type="AlphaFoldDB" id="A0A9W4H1Q0"/>
<evidence type="ECO:0000313" key="2">
    <source>
        <dbReference type="EMBL" id="CAG7643023.1"/>
    </source>
</evidence>
<feature type="region of interest" description="Disordered" evidence="1">
    <location>
        <begin position="1"/>
        <end position="108"/>
    </location>
</feature>
<gene>
    <name evidence="2" type="ORF">SBRY_30732</name>
</gene>
<feature type="compositionally biased region" description="Basic residues" evidence="1">
    <location>
        <begin position="71"/>
        <end position="83"/>
    </location>
</feature>
<sequence length="150" mass="15735">MEAAGSNPVRTAQHERPAPPPDAGRRHAPPPTEAAPAAPAAKRPQQIPSGPHNMNGPRPSGRGPPPCPATHRSRARGASRKKATANPVRTAQLQHDPAPHPHDPVPLSRAGSFRVRRRTSGAAVLPLQAREFTTAPPARSTRAAHVTGVT</sequence>
<accession>A0A9W4H1Q0</accession>
<organism evidence="2 3">
    <name type="scientific">Actinacidiphila bryophytorum</name>
    <dbReference type="NCBI Taxonomy" id="1436133"/>
    <lineage>
        <taxon>Bacteria</taxon>
        <taxon>Bacillati</taxon>
        <taxon>Actinomycetota</taxon>
        <taxon>Actinomycetes</taxon>
        <taxon>Kitasatosporales</taxon>
        <taxon>Streptomycetaceae</taxon>
        <taxon>Actinacidiphila</taxon>
    </lineage>
</organism>
<evidence type="ECO:0000256" key="1">
    <source>
        <dbReference type="SAM" id="MobiDB-lite"/>
    </source>
</evidence>
<comment type="caution">
    <text evidence="2">The sequence shown here is derived from an EMBL/GenBank/DDBJ whole genome shotgun (WGS) entry which is preliminary data.</text>
</comment>
<protein>
    <submittedName>
        <fullName evidence="2">Uncharacterized protein</fullName>
    </submittedName>
</protein>
<name>A0A9W4H1Q0_9ACTN</name>
<keyword evidence="3" id="KW-1185">Reference proteome</keyword>
<proteinExistence type="predicted"/>
<dbReference type="Proteomes" id="UP001153328">
    <property type="component" value="Unassembled WGS sequence"/>
</dbReference>
<feature type="region of interest" description="Disordered" evidence="1">
    <location>
        <begin position="126"/>
        <end position="150"/>
    </location>
</feature>
<feature type="compositionally biased region" description="Low complexity" evidence="1">
    <location>
        <begin position="133"/>
        <end position="144"/>
    </location>
</feature>
<reference evidence="2" key="1">
    <citation type="submission" date="2021-06" db="EMBL/GenBank/DDBJ databases">
        <authorList>
            <person name="Arsene-Ploetze F."/>
        </authorList>
    </citation>
    <scope>NUCLEOTIDE SEQUENCE</scope>
    <source>
        <strain evidence="2">SBRY1</strain>
    </source>
</reference>
<evidence type="ECO:0000313" key="3">
    <source>
        <dbReference type="Proteomes" id="UP001153328"/>
    </source>
</evidence>